<evidence type="ECO:0000313" key="10">
    <source>
        <dbReference type="Proteomes" id="UP000256869"/>
    </source>
</evidence>
<feature type="transmembrane region" description="Helical" evidence="7">
    <location>
        <begin position="74"/>
        <end position="96"/>
    </location>
</feature>
<dbReference type="CDD" id="cd06261">
    <property type="entry name" value="TM_PBP2"/>
    <property type="match status" value="1"/>
</dbReference>
<evidence type="ECO:0000256" key="3">
    <source>
        <dbReference type="ARBA" id="ARBA00022475"/>
    </source>
</evidence>
<dbReference type="PANTHER" id="PTHR43744">
    <property type="entry name" value="ABC TRANSPORTER PERMEASE PROTEIN MG189-RELATED-RELATED"/>
    <property type="match status" value="1"/>
</dbReference>
<feature type="transmembrane region" description="Helical" evidence="7">
    <location>
        <begin position="181"/>
        <end position="202"/>
    </location>
</feature>
<keyword evidence="4 7" id="KW-0812">Transmembrane</keyword>
<evidence type="ECO:0000256" key="5">
    <source>
        <dbReference type="ARBA" id="ARBA00022989"/>
    </source>
</evidence>
<sequence length="274" mass="30602">MSGSRTKSRLVVEIALWCSTLLILIPLYFVIVNSLKSATEVQMMTAKLPAVFHFNNYVEVLKKANVPRAFMNSAIFSISSIVVCAVLSSMASYILVRRNTRINGMIFNLFLVGMIAPMNMVTTFKLMKTLHLINSYYGIILLYAASFIPFTIFLYNSFIRNLPTDLDEAGVIDGAGPLRRYISILFPLLKPVTATAMVINFVGCWNDFVFPLYFVTESSKWGVILLLYQFIGAYYSRHDLLFAGATMIALPTLIVYLLGQKYIISGMTAGAIKG</sequence>
<keyword evidence="2 7" id="KW-0813">Transport</keyword>
<evidence type="ECO:0000256" key="2">
    <source>
        <dbReference type="ARBA" id="ARBA00022448"/>
    </source>
</evidence>
<dbReference type="AlphaFoldDB" id="A0A3D9IJY3"/>
<evidence type="ECO:0000313" key="9">
    <source>
        <dbReference type="EMBL" id="RED61829.1"/>
    </source>
</evidence>
<keyword evidence="10" id="KW-1185">Reference proteome</keyword>
<evidence type="ECO:0000259" key="8">
    <source>
        <dbReference type="PROSITE" id="PS50928"/>
    </source>
</evidence>
<organism evidence="9 10">
    <name type="scientific">Cohnella lupini</name>
    <dbReference type="NCBI Taxonomy" id="1294267"/>
    <lineage>
        <taxon>Bacteria</taxon>
        <taxon>Bacillati</taxon>
        <taxon>Bacillota</taxon>
        <taxon>Bacilli</taxon>
        <taxon>Bacillales</taxon>
        <taxon>Paenibacillaceae</taxon>
        <taxon>Cohnella</taxon>
    </lineage>
</organism>
<dbReference type="PANTHER" id="PTHR43744:SF12">
    <property type="entry name" value="ABC TRANSPORTER PERMEASE PROTEIN MG189-RELATED"/>
    <property type="match status" value="1"/>
</dbReference>
<reference evidence="9 10" key="1">
    <citation type="submission" date="2018-07" db="EMBL/GenBank/DDBJ databases">
        <title>Genomic Encyclopedia of Type Strains, Phase III (KMG-III): the genomes of soil and plant-associated and newly described type strains.</title>
        <authorList>
            <person name="Whitman W."/>
        </authorList>
    </citation>
    <scope>NUCLEOTIDE SEQUENCE [LARGE SCALE GENOMIC DNA]</scope>
    <source>
        <strain evidence="9 10">CECT 8236</strain>
    </source>
</reference>
<feature type="transmembrane region" description="Helical" evidence="7">
    <location>
        <begin position="136"/>
        <end position="155"/>
    </location>
</feature>
<keyword evidence="3" id="KW-1003">Cell membrane</keyword>
<feature type="domain" description="ABC transmembrane type-1" evidence="8">
    <location>
        <begin position="70"/>
        <end position="259"/>
    </location>
</feature>
<comment type="similarity">
    <text evidence="7">Belongs to the binding-protein-dependent transport system permease family.</text>
</comment>
<comment type="caution">
    <text evidence="9">The sequence shown here is derived from an EMBL/GenBank/DDBJ whole genome shotgun (WGS) entry which is preliminary data.</text>
</comment>
<evidence type="ECO:0000256" key="4">
    <source>
        <dbReference type="ARBA" id="ARBA00022692"/>
    </source>
</evidence>
<gene>
    <name evidence="9" type="ORF">DFP95_105258</name>
</gene>
<dbReference type="EMBL" id="QRDY01000005">
    <property type="protein sequence ID" value="RED61829.1"/>
    <property type="molecule type" value="Genomic_DNA"/>
</dbReference>
<dbReference type="Gene3D" id="1.10.3720.10">
    <property type="entry name" value="MetI-like"/>
    <property type="match status" value="1"/>
</dbReference>
<feature type="transmembrane region" description="Helical" evidence="7">
    <location>
        <begin position="105"/>
        <end position="124"/>
    </location>
</feature>
<dbReference type="SUPFAM" id="SSF161098">
    <property type="entry name" value="MetI-like"/>
    <property type="match status" value="1"/>
</dbReference>
<keyword evidence="6 7" id="KW-0472">Membrane</keyword>
<feature type="transmembrane region" description="Helical" evidence="7">
    <location>
        <begin position="240"/>
        <end position="259"/>
    </location>
</feature>
<name>A0A3D9IJY3_9BACL</name>
<proteinExistence type="inferred from homology"/>
<protein>
    <submittedName>
        <fullName evidence="9">Raffinose/stachyose/melibiose transport system permease protein</fullName>
    </submittedName>
</protein>
<comment type="subcellular location">
    <subcellularLocation>
        <location evidence="1 7">Cell membrane</location>
        <topology evidence="1 7">Multi-pass membrane protein</topology>
    </subcellularLocation>
</comment>
<accession>A0A3D9IJY3</accession>
<dbReference type="Proteomes" id="UP000256869">
    <property type="component" value="Unassembled WGS sequence"/>
</dbReference>
<dbReference type="InterPro" id="IPR035906">
    <property type="entry name" value="MetI-like_sf"/>
</dbReference>
<evidence type="ECO:0000256" key="7">
    <source>
        <dbReference type="RuleBase" id="RU363032"/>
    </source>
</evidence>
<dbReference type="Pfam" id="PF00528">
    <property type="entry name" value="BPD_transp_1"/>
    <property type="match status" value="1"/>
</dbReference>
<dbReference type="GO" id="GO:0055085">
    <property type="term" value="P:transmembrane transport"/>
    <property type="evidence" value="ECO:0007669"/>
    <property type="project" value="InterPro"/>
</dbReference>
<dbReference type="PROSITE" id="PS50928">
    <property type="entry name" value="ABC_TM1"/>
    <property type="match status" value="1"/>
</dbReference>
<dbReference type="InterPro" id="IPR000515">
    <property type="entry name" value="MetI-like"/>
</dbReference>
<dbReference type="OrthoDB" id="153186at2"/>
<keyword evidence="5 7" id="KW-1133">Transmembrane helix</keyword>
<dbReference type="RefSeq" id="WP_115992851.1">
    <property type="nucleotide sequence ID" value="NZ_QRDY01000005.1"/>
</dbReference>
<feature type="transmembrane region" description="Helical" evidence="7">
    <location>
        <begin position="12"/>
        <end position="31"/>
    </location>
</feature>
<dbReference type="GO" id="GO:0005886">
    <property type="term" value="C:plasma membrane"/>
    <property type="evidence" value="ECO:0007669"/>
    <property type="project" value="UniProtKB-SubCell"/>
</dbReference>
<evidence type="ECO:0000256" key="1">
    <source>
        <dbReference type="ARBA" id="ARBA00004651"/>
    </source>
</evidence>
<evidence type="ECO:0000256" key="6">
    <source>
        <dbReference type="ARBA" id="ARBA00023136"/>
    </source>
</evidence>